<sequence>MSIRGVKKTRNLNHEAPVGANFSPASTQLSVGIIQKYFRNGFIEQRVYHHGNCGRIICKERQHGRLRLPPIDRLPQLSVIGHPLPREEPLVSPLTDRKAKLARIVECRPLVEGKIVSAAIDSPHISEEQTDYVTLRRSLSDRFGGDKQVSKLIEEIARIWHVWNRDAALCCELINEIPKQLVIVLI</sequence>
<protein>
    <submittedName>
        <fullName evidence="2">Uncharacterized protein</fullName>
    </submittedName>
</protein>
<dbReference type="AlphaFoldDB" id="A0A915BMC4"/>
<keyword evidence="1" id="KW-1185">Reference proteome</keyword>
<proteinExistence type="predicted"/>
<dbReference type="WBParaSite" id="PgR047_g015_t01">
    <property type="protein sequence ID" value="PgR047_g015_t01"/>
    <property type="gene ID" value="PgR047_g015"/>
</dbReference>
<evidence type="ECO:0000313" key="1">
    <source>
        <dbReference type="Proteomes" id="UP000887569"/>
    </source>
</evidence>
<reference evidence="2" key="1">
    <citation type="submission" date="2022-11" db="UniProtKB">
        <authorList>
            <consortium name="WormBaseParasite"/>
        </authorList>
    </citation>
    <scope>IDENTIFICATION</scope>
</reference>
<accession>A0A915BMC4</accession>
<name>A0A915BMC4_PARUN</name>
<evidence type="ECO:0000313" key="2">
    <source>
        <dbReference type="WBParaSite" id="PgR047_g015_t01"/>
    </source>
</evidence>
<organism evidence="1 2">
    <name type="scientific">Parascaris univalens</name>
    <name type="common">Nematode worm</name>
    <dbReference type="NCBI Taxonomy" id="6257"/>
    <lineage>
        <taxon>Eukaryota</taxon>
        <taxon>Metazoa</taxon>
        <taxon>Ecdysozoa</taxon>
        <taxon>Nematoda</taxon>
        <taxon>Chromadorea</taxon>
        <taxon>Rhabditida</taxon>
        <taxon>Spirurina</taxon>
        <taxon>Ascaridomorpha</taxon>
        <taxon>Ascaridoidea</taxon>
        <taxon>Ascarididae</taxon>
        <taxon>Parascaris</taxon>
    </lineage>
</organism>
<dbReference type="Proteomes" id="UP000887569">
    <property type="component" value="Unplaced"/>
</dbReference>